<evidence type="ECO:0000313" key="10">
    <source>
        <dbReference type="EMBL" id="MFB9860454.1"/>
    </source>
</evidence>
<dbReference type="RefSeq" id="WP_380570043.1">
    <property type="nucleotide sequence ID" value="NZ_JBHMAH010000011.1"/>
</dbReference>
<feature type="transmembrane region" description="Helical" evidence="9">
    <location>
        <begin position="12"/>
        <end position="33"/>
    </location>
</feature>
<comment type="caution">
    <text evidence="9">Lacks conserved residue(s) required for the propagation of feature annotation.</text>
</comment>
<organism evidence="10 11">
    <name type="scientific">Salinicoccus siamensis</name>
    <dbReference type="NCBI Taxonomy" id="381830"/>
    <lineage>
        <taxon>Bacteria</taxon>
        <taxon>Bacillati</taxon>
        <taxon>Bacillota</taxon>
        <taxon>Bacilli</taxon>
        <taxon>Bacillales</taxon>
        <taxon>Staphylococcaceae</taxon>
        <taxon>Salinicoccus</taxon>
    </lineage>
</organism>
<dbReference type="PANTHER" id="PTHR30588">
    <property type="entry name" value="BRANCHED-CHAIN AMINO ACID TRANSPORT SYSTEM 2 CARRIER PROTEIN"/>
    <property type="match status" value="1"/>
</dbReference>
<keyword evidence="8 9" id="KW-0472">Membrane</keyword>
<keyword evidence="6 9" id="KW-0029">Amino-acid transport</keyword>
<evidence type="ECO:0000256" key="4">
    <source>
        <dbReference type="ARBA" id="ARBA00022475"/>
    </source>
</evidence>
<keyword evidence="4" id="KW-1003">Cell membrane</keyword>
<comment type="subcellular location">
    <subcellularLocation>
        <location evidence="1 9">Cell membrane</location>
        <topology evidence="1 9">Multi-pass membrane protein</topology>
    </subcellularLocation>
</comment>
<comment type="caution">
    <text evidence="10">The sequence shown here is derived from an EMBL/GenBank/DDBJ whole genome shotgun (WGS) entry which is preliminary data.</text>
</comment>
<protein>
    <recommendedName>
        <fullName evidence="9">Branched-chain amino acid transport system carrier protein</fullName>
    </recommendedName>
</protein>
<dbReference type="PANTHER" id="PTHR30588:SF0">
    <property type="entry name" value="BRANCHED-CHAIN AMINO ACID PERMEASE BRNQ"/>
    <property type="match status" value="1"/>
</dbReference>
<evidence type="ECO:0000313" key="11">
    <source>
        <dbReference type="Proteomes" id="UP001589740"/>
    </source>
</evidence>
<keyword evidence="3 9" id="KW-0813">Transport</keyword>
<feature type="transmembrane region" description="Helical" evidence="9">
    <location>
        <begin position="118"/>
        <end position="136"/>
    </location>
</feature>
<dbReference type="Pfam" id="PF05525">
    <property type="entry name" value="Branch_AA_trans"/>
    <property type="match status" value="1"/>
</dbReference>
<dbReference type="InterPro" id="IPR004685">
    <property type="entry name" value="Brnchd-chn_aa_trnsp_Livcs"/>
</dbReference>
<feature type="transmembrane region" description="Helical" evidence="9">
    <location>
        <begin position="78"/>
        <end position="98"/>
    </location>
</feature>
<accession>A0ABV5Z2Y1</accession>
<proteinExistence type="inferred from homology"/>
<feature type="transmembrane region" description="Helical" evidence="9">
    <location>
        <begin position="45"/>
        <end position="66"/>
    </location>
</feature>
<evidence type="ECO:0000256" key="8">
    <source>
        <dbReference type="ARBA" id="ARBA00023136"/>
    </source>
</evidence>
<comment type="similarity">
    <text evidence="2 9">Belongs to the branched chain amino acid transporter family.</text>
</comment>
<name>A0ABV5Z2Y1_9STAP</name>
<evidence type="ECO:0000256" key="7">
    <source>
        <dbReference type="ARBA" id="ARBA00022989"/>
    </source>
</evidence>
<evidence type="ECO:0000256" key="5">
    <source>
        <dbReference type="ARBA" id="ARBA00022692"/>
    </source>
</evidence>
<reference evidence="10 11" key="1">
    <citation type="submission" date="2024-09" db="EMBL/GenBank/DDBJ databases">
        <authorList>
            <person name="Sun Q."/>
            <person name="Mori K."/>
        </authorList>
    </citation>
    <scope>NUCLEOTIDE SEQUENCE [LARGE SCALE GENOMIC DNA]</scope>
    <source>
        <strain evidence="10 11">JCM 12822</strain>
    </source>
</reference>
<sequence>MTATRTSSKYQIEIYPGIAYSTYAGIFVLIGLLVSNLGLDLILKLAVPLLAFIYPVAIVLIVLSLVERVTGESRKMHQAAVFVTAVYACYEVLISVGIESETVGFLLGQTPFFEQGLGWMLPAFVAGAAGYGVDRYRRRAASGNRRNPAIQFNDDIK</sequence>
<keyword evidence="11" id="KW-1185">Reference proteome</keyword>
<evidence type="ECO:0000256" key="9">
    <source>
        <dbReference type="RuleBase" id="RU362122"/>
    </source>
</evidence>
<gene>
    <name evidence="10" type="ORF">ACFFLE_04945</name>
</gene>
<dbReference type="Proteomes" id="UP001589740">
    <property type="component" value="Unassembled WGS sequence"/>
</dbReference>
<evidence type="ECO:0000256" key="3">
    <source>
        <dbReference type="ARBA" id="ARBA00022448"/>
    </source>
</evidence>
<evidence type="ECO:0000256" key="2">
    <source>
        <dbReference type="ARBA" id="ARBA00008540"/>
    </source>
</evidence>
<keyword evidence="5 9" id="KW-0812">Transmembrane</keyword>
<dbReference type="EMBL" id="JBHMAH010000011">
    <property type="protein sequence ID" value="MFB9860454.1"/>
    <property type="molecule type" value="Genomic_DNA"/>
</dbReference>
<evidence type="ECO:0000256" key="6">
    <source>
        <dbReference type="ARBA" id="ARBA00022970"/>
    </source>
</evidence>
<keyword evidence="7 9" id="KW-1133">Transmembrane helix</keyword>
<comment type="function">
    <text evidence="9">Component of the transport system for branched-chain amino acids.</text>
</comment>
<evidence type="ECO:0000256" key="1">
    <source>
        <dbReference type="ARBA" id="ARBA00004651"/>
    </source>
</evidence>